<keyword evidence="1" id="KW-0472">Membrane</keyword>
<organism evidence="2 3">
    <name type="scientific">Candidatus Sulfotelmatobacter kueseliae</name>
    <dbReference type="NCBI Taxonomy" id="2042962"/>
    <lineage>
        <taxon>Bacteria</taxon>
        <taxon>Pseudomonadati</taxon>
        <taxon>Acidobacteriota</taxon>
        <taxon>Terriglobia</taxon>
        <taxon>Terriglobales</taxon>
        <taxon>Candidatus Korobacteraceae</taxon>
        <taxon>Candidatus Sulfotelmatobacter</taxon>
    </lineage>
</organism>
<dbReference type="AlphaFoldDB" id="A0A2U3K678"/>
<protein>
    <submittedName>
        <fullName evidence="2">Uncharacterized protein</fullName>
    </submittedName>
</protein>
<gene>
    <name evidence="2" type="ORF">SBA1_1370014</name>
</gene>
<sequence>MKSLSARLGYTGAGLTVFAAVLVPFFLYGVLSKGFASLGLHVDEMYSGGPKIRTVQASGYTIDIHRTVSPHFFQTERPFVQLDWKPVSALPAHVSDLVDVDGDGQPDVRVTFDVPQDPKASLRVNVESLNPRYVAMQIVGKPKYSSLIVRVDDAILVRIPVAQ</sequence>
<proteinExistence type="predicted"/>
<dbReference type="Proteomes" id="UP000238701">
    <property type="component" value="Unassembled WGS sequence"/>
</dbReference>
<name>A0A2U3K678_9BACT</name>
<keyword evidence="1" id="KW-1133">Transmembrane helix</keyword>
<dbReference type="EMBL" id="OMOD01000043">
    <property type="protein sequence ID" value="SPF35060.1"/>
    <property type="molecule type" value="Genomic_DNA"/>
</dbReference>
<accession>A0A2U3K678</accession>
<feature type="transmembrane region" description="Helical" evidence="1">
    <location>
        <begin position="12"/>
        <end position="31"/>
    </location>
</feature>
<evidence type="ECO:0000256" key="1">
    <source>
        <dbReference type="SAM" id="Phobius"/>
    </source>
</evidence>
<evidence type="ECO:0000313" key="2">
    <source>
        <dbReference type="EMBL" id="SPF35060.1"/>
    </source>
</evidence>
<keyword evidence="1" id="KW-0812">Transmembrane</keyword>
<reference evidence="3" key="1">
    <citation type="submission" date="2018-02" db="EMBL/GenBank/DDBJ databases">
        <authorList>
            <person name="Hausmann B."/>
        </authorList>
    </citation>
    <scope>NUCLEOTIDE SEQUENCE [LARGE SCALE GENOMIC DNA]</scope>
    <source>
        <strain evidence="3">Peat soil MAG SbA1</strain>
    </source>
</reference>
<evidence type="ECO:0000313" key="3">
    <source>
        <dbReference type="Proteomes" id="UP000238701"/>
    </source>
</evidence>